<dbReference type="InterPro" id="IPR036942">
    <property type="entry name" value="Beta-barrel_TonB_sf"/>
</dbReference>
<dbReference type="NCBIfam" id="TIGR04057">
    <property type="entry name" value="SusC_RagA_signa"/>
    <property type="match status" value="1"/>
</dbReference>
<keyword evidence="5 9" id="KW-0798">TonB box</keyword>
<evidence type="ECO:0000313" key="14">
    <source>
        <dbReference type="Proteomes" id="UP001221558"/>
    </source>
</evidence>
<dbReference type="InterPro" id="IPR000531">
    <property type="entry name" value="Beta-barrel_TonB"/>
</dbReference>
<dbReference type="InterPro" id="IPR037066">
    <property type="entry name" value="Plug_dom_sf"/>
</dbReference>
<evidence type="ECO:0000259" key="11">
    <source>
        <dbReference type="Pfam" id="PF00593"/>
    </source>
</evidence>
<keyword evidence="2 8" id="KW-0813">Transport</keyword>
<dbReference type="RefSeq" id="WP_274265795.1">
    <property type="nucleotide sequence ID" value="NZ_CP117880.1"/>
</dbReference>
<keyword evidence="7 8" id="KW-0998">Cell outer membrane</keyword>
<protein>
    <submittedName>
        <fullName evidence="13">TonB-dependent receptor</fullName>
    </submittedName>
</protein>
<evidence type="ECO:0000256" key="6">
    <source>
        <dbReference type="ARBA" id="ARBA00023136"/>
    </source>
</evidence>
<dbReference type="NCBIfam" id="TIGR04056">
    <property type="entry name" value="OMP_RagA_SusC"/>
    <property type="match status" value="1"/>
</dbReference>
<feature type="transmembrane region" description="Helical" evidence="10">
    <location>
        <begin position="20"/>
        <end position="40"/>
    </location>
</feature>
<reference evidence="13 14" key="1">
    <citation type="submission" date="2023-02" db="EMBL/GenBank/DDBJ databases">
        <title>Genome sequence of Sphingobacterium sp. KACC 22765.</title>
        <authorList>
            <person name="Kim S."/>
            <person name="Heo J."/>
            <person name="Kwon S.-W."/>
        </authorList>
    </citation>
    <scope>NUCLEOTIDE SEQUENCE [LARGE SCALE GENOMIC DNA]</scope>
    <source>
        <strain evidence="13 14">KACC 22765</strain>
    </source>
</reference>
<dbReference type="PROSITE" id="PS52016">
    <property type="entry name" value="TONB_DEPENDENT_REC_3"/>
    <property type="match status" value="1"/>
</dbReference>
<dbReference type="SUPFAM" id="SSF56935">
    <property type="entry name" value="Porins"/>
    <property type="match status" value="1"/>
</dbReference>
<evidence type="ECO:0000259" key="12">
    <source>
        <dbReference type="Pfam" id="PF07715"/>
    </source>
</evidence>
<dbReference type="InterPro" id="IPR039426">
    <property type="entry name" value="TonB-dep_rcpt-like"/>
</dbReference>
<feature type="domain" description="TonB-dependent receptor plug" evidence="12">
    <location>
        <begin position="142"/>
        <end position="253"/>
    </location>
</feature>
<keyword evidence="10" id="KW-1133">Transmembrane helix</keyword>
<evidence type="ECO:0000256" key="9">
    <source>
        <dbReference type="RuleBase" id="RU003357"/>
    </source>
</evidence>
<dbReference type="Gene3D" id="2.170.130.10">
    <property type="entry name" value="TonB-dependent receptor, plug domain"/>
    <property type="match status" value="1"/>
</dbReference>
<organism evidence="13 14">
    <name type="scientific">Sphingobacterium oryzagri</name>
    <dbReference type="NCBI Taxonomy" id="3025669"/>
    <lineage>
        <taxon>Bacteria</taxon>
        <taxon>Pseudomonadati</taxon>
        <taxon>Bacteroidota</taxon>
        <taxon>Sphingobacteriia</taxon>
        <taxon>Sphingobacteriales</taxon>
        <taxon>Sphingobacteriaceae</taxon>
        <taxon>Sphingobacterium</taxon>
    </lineage>
</organism>
<gene>
    <name evidence="13" type="ORF">PQ465_12160</name>
</gene>
<keyword evidence="14" id="KW-1185">Reference proteome</keyword>
<keyword evidence="3 8" id="KW-1134">Transmembrane beta strand</keyword>
<sequence length="1089" mass="122631">MNRFKTKKNYIPPEGRGIVYLRYLTFFSFLVLFFYAPSVFSQQRVNVVGIVKDSISGLPNITIRVVNEKSQTTSSDNLGRFNLNVDRDAVLDFLATGMKPYRINLSDRQVVNMKIDLEIRLDYIDTQIEEIAITGFGGTQRKESLVSAITTVNVKDLRTPSSNLTNALAGRVAGMISFQNSGEPGMGTDNSTFYIRGLSSTGTGKVDPLILIDGVESAPTDLARLQPDDIENFSVLRDAAASSIYGARGANGVVLINTKRGREGVTQFFFRAENRLSSNTRNLQFSDNISYMRIANEAALTRTPNAIEPYSENKILSTIAGEDPFLFPNNDWTDLMIKNYTMNQGFNLNISGGTQRARFYVAGTYNIDNGILKTDPINNFNSNIRLSNYSLRSNVDIRLTQSTDLAVTLYGQFDDYSGPLFGGAHHFANAMRANPVLFPVQYPAEFLPYAKHTLFGSAQGLTSDMGLTNELFLNPYAEMVKGYRTFKTANLMPQLELKQDLSGWVPGLRARVMGYLRRTSDFAVQRQFKPFYYFPVVDPQTGNYTISPFNHGQAGSVGPVGTEYLNFAGSPRNVGARTWIEGTINYGHNFSQKHDVGASLIGYLNNYENPNETTLIRALPGRNIGVSGRFTYGYEGRYMAEFNFGYNGSERFHKDYRFGFFPSGGIAWRVSEEKFFKPLKAVVDNLKLRATYGMSGNDQIAGVDQRFFYMSQINMNSGLYRADFGRGDGAPTFGVDGIAIERYANPRITWETSTQLNVGVDMNIKRFEIIADLFHKKVDNILQRISALDNTAGLMSSMWTNYGRSETKGFDMQFSYFNPISTNWTFGLRGTATYSVSNISRSDELPFDESLRHLSVVGQSISQGYGLIAERLFIDDAEVANSPVQFGDRNLRAGDIKYRDINQDGVVNEFDYVPIGHNQQPQLIFGLGGTFSYKKIDFGFFFQGSALYSFFIDPQAMQPFRRYLPAVPDTDRMLAETRLIRAIENDYWSETNQNPYAFWPRLSTFDVPSNQRPSTWWMRNGSFIRLKNIEAGYNFGELKRLRVKSARLYFSAQNLFVISSFKLWDPEMRGNGLGYPLQSLYNFGGTISF</sequence>
<dbReference type="InterPro" id="IPR023996">
    <property type="entry name" value="TonB-dep_OMP_SusC/RagA"/>
</dbReference>
<evidence type="ECO:0000256" key="8">
    <source>
        <dbReference type="PROSITE-ProRule" id="PRU01360"/>
    </source>
</evidence>
<dbReference type="Pfam" id="PF00593">
    <property type="entry name" value="TonB_dep_Rec_b-barrel"/>
    <property type="match status" value="1"/>
</dbReference>
<evidence type="ECO:0000256" key="5">
    <source>
        <dbReference type="ARBA" id="ARBA00023077"/>
    </source>
</evidence>
<dbReference type="Pfam" id="PF07715">
    <property type="entry name" value="Plug"/>
    <property type="match status" value="1"/>
</dbReference>
<keyword evidence="4 8" id="KW-0812">Transmembrane</keyword>
<dbReference type="InterPro" id="IPR023997">
    <property type="entry name" value="TonB-dep_OMP_SusC/RagA_CS"/>
</dbReference>
<keyword evidence="6 8" id="KW-0472">Membrane</keyword>
<evidence type="ECO:0000256" key="3">
    <source>
        <dbReference type="ARBA" id="ARBA00022452"/>
    </source>
</evidence>
<dbReference type="Proteomes" id="UP001221558">
    <property type="component" value="Chromosome"/>
</dbReference>
<dbReference type="InterPro" id="IPR012910">
    <property type="entry name" value="Plug_dom"/>
</dbReference>
<evidence type="ECO:0000313" key="13">
    <source>
        <dbReference type="EMBL" id="WDF67059.1"/>
    </source>
</evidence>
<accession>A0ABY7WEL9</accession>
<evidence type="ECO:0000256" key="1">
    <source>
        <dbReference type="ARBA" id="ARBA00004571"/>
    </source>
</evidence>
<comment type="similarity">
    <text evidence="8 9">Belongs to the TonB-dependent receptor family.</text>
</comment>
<dbReference type="EMBL" id="CP117880">
    <property type="protein sequence ID" value="WDF67059.1"/>
    <property type="molecule type" value="Genomic_DNA"/>
</dbReference>
<evidence type="ECO:0000256" key="10">
    <source>
        <dbReference type="SAM" id="Phobius"/>
    </source>
</evidence>
<feature type="domain" description="TonB-dependent receptor-like beta-barrel" evidence="11">
    <location>
        <begin position="483"/>
        <end position="1055"/>
    </location>
</feature>
<evidence type="ECO:0000256" key="7">
    <source>
        <dbReference type="ARBA" id="ARBA00023237"/>
    </source>
</evidence>
<keyword evidence="13" id="KW-0675">Receptor</keyword>
<comment type="subcellular location">
    <subcellularLocation>
        <location evidence="1 8">Cell outer membrane</location>
        <topology evidence="1 8">Multi-pass membrane protein</topology>
    </subcellularLocation>
</comment>
<proteinExistence type="inferred from homology"/>
<evidence type="ECO:0000256" key="2">
    <source>
        <dbReference type="ARBA" id="ARBA00022448"/>
    </source>
</evidence>
<evidence type="ECO:0000256" key="4">
    <source>
        <dbReference type="ARBA" id="ARBA00022692"/>
    </source>
</evidence>
<dbReference type="Gene3D" id="2.40.170.20">
    <property type="entry name" value="TonB-dependent receptor, beta-barrel domain"/>
    <property type="match status" value="1"/>
</dbReference>
<name>A0ABY7WEL9_9SPHI</name>